<dbReference type="Gene3D" id="3.40.33.10">
    <property type="entry name" value="CAP"/>
    <property type="match status" value="1"/>
</dbReference>
<dbReference type="GeneTree" id="ENSGT00940000162013"/>
<comment type="caution">
    <text evidence="1">Lacks conserved residue(s) required for the propagation of feature annotation.</text>
</comment>
<evidence type="ECO:0000256" key="1">
    <source>
        <dbReference type="PROSITE-ProRule" id="PRU01005"/>
    </source>
</evidence>
<dbReference type="Proteomes" id="UP000472277">
    <property type="component" value="Chromosome 1"/>
</dbReference>
<dbReference type="InterPro" id="IPR013871">
    <property type="entry name" value="Cysteine_rich_secretory"/>
</dbReference>
<dbReference type="AlphaFoldDB" id="A0A674EPE9"/>
<dbReference type="Ensembl" id="ENSSTUT00000117829.1">
    <property type="protein sequence ID" value="ENSSTUP00000110046.1"/>
    <property type="gene ID" value="ENSSTUG00000048794.1"/>
</dbReference>
<organism evidence="3 4">
    <name type="scientific">Salmo trutta</name>
    <name type="common">Brown trout</name>
    <dbReference type="NCBI Taxonomy" id="8032"/>
    <lineage>
        <taxon>Eukaryota</taxon>
        <taxon>Metazoa</taxon>
        <taxon>Chordata</taxon>
        <taxon>Craniata</taxon>
        <taxon>Vertebrata</taxon>
        <taxon>Euteleostomi</taxon>
        <taxon>Actinopterygii</taxon>
        <taxon>Neopterygii</taxon>
        <taxon>Teleostei</taxon>
        <taxon>Protacanthopterygii</taxon>
        <taxon>Salmoniformes</taxon>
        <taxon>Salmonidae</taxon>
        <taxon>Salmoninae</taxon>
        <taxon>Salmo</taxon>
    </lineage>
</organism>
<dbReference type="InterPro" id="IPR001283">
    <property type="entry name" value="CRISP-related"/>
</dbReference>
<name>A0A674EPE9_SALTR</name>
<proteinExistence type="predicted"/>
<dbReference type="PANTHER" id="PTHR10334">
    <property type="entry name" value="CYSTEINE-RICH SECRETORY PROTEIN-RELATED"/>
    <property type="match status" value="1"/>
</dbReference>
<dbReference type="InterPro" id="IPR014044">
    <property type="entry name" value="CAP_dom"/>
</dbReference>
<accession>A0A674EPE9</accession>
<dbReference type="OMA" id="LYMSSFQ"/>
<feature type="disulfide bond" evidence="1">
    <location>
        <begin position="179"/>
        <end position="197"/>
    </location>
</feature>
<keyword evidence="4" id="KW-1185">Reference proteome</keyword>
<dbReference type="InterPro" id="IPR003582">
    <property type="entry name" value="ShKT_dom"/>
</dbReference>
<reference evidence="3" key="2">
    <citation type="submission" date="2025-08" db="UniProtKB">
        <authorList>
            <consortium name="Ensembl"/>
        </authorList>
    </citation>
    <scope>IDENTIFICATION</scope>
</reference>
<dbReference type="SMART" id="SM00198">
    <property type="entry name" value="SCP"/>
    <property type="match status" value="1"/>
</dbReference>
<dbReference type="SUPFAM" id="SSF55797">
    <property type="entry name" value="PR-1-like"/>
    <property type="match status" value="1"/>
</dbReference>
<keyword evidence="1" id="KW-1015">Disulfide bond</keyword>
<dbReference type="Gene3D" id="1.10.10.740">
    <property type="entry name" value="Crisp domain"/>
    <property type="match status" value="1"/>
</dbReference>
<reference evidence="3" key="1">
    <citation type="submission" date="2021-04" db="EMBL/GenBank/DDBJ databases">
        <authorList>
            <consortium name="Wellcome Sanger Institute Data Sharing"/>
        </authorList>
    </citation>
    <scope>NUCLEOTIDE SEQUENCE [LARGE SCALE GENOMIC DNA]</scope>
</reference>
<dbReference type="Pfam" id="PF00188">
    <property type="entry name" value="CAP"/>
    <property type="match status" value="1"/>
</dbReference>
<sequence>MICFTGLVFVSTPHQVSPIFPHYPLSSVSEQKTIVDKHNNLRRGVQPTASNMLKMCISSSWTAPDLPVLAVRCYPTLPPRHLGCGENLYMASYKSSWSNVIQSWADEVKDFQYGPVNEPVFSFCAQVVWYRSNQISCAMAHCPNSNYKYFYVCHNFVYFYYSLPLPANQCPYADKYTNCAEVARQPRCSNSDVTSWCPAS</sequence>
<evidence type="ECO:0000259" key="2">
    <source>
        <dbReference type="PROSITE" id="PS51670"/>
    </source>
</evidence>
<feature type="domain" description="ShKT" evidence="2">
    <location>
        <begin position="170"/>
        <end position="200"/>
    </location>
</feature>
<dbReference type="Pfam" id="PF08562">
    <property type="entry name" value="Crisp"/>
    <property type="match status" value="1"/>
</dbReference>
<evidence type="ECO:0000313" key="3">
    <source>
        <dbReference type="Ensembl" id="ENSSTUP00000110046.1"/>
    </source>
</evidence>
<evidence type="ECO:0000313" key="4">
    <source>
        <dbReference type="Proteomes" id="UP000472277"/>
    </source>
</evidence>
<reference evidence="3" key="3">
    <citation type="submission" date="2025-09" db="UniProtKB">
        <authorList>
            <consortium name="Ensembl"/>
        </authorList>
    </citation>
    <scope>IDENTIFICATION</scope>
</reference>
<protein>
    <recommendedName>
        <fullName evidence="2">ShKT domain-containing protein</fullName>
    </recommendedName>
</protein>
<dbReference type="InterPro" id="IPR042076">
    <property type="entry name" value="Crisp-like_dom"/>
</dbReference>
<dbReference type="PROSITE" id="PS51670">
    <property type="entry name" value="SHKT"/>
    <property type="match status" value="1"/>
</dbReference>
<dbReference type="InParanoid" id="A0A674EPE9"/>
<dbReference type="InterPro" id="IPR035940">
    <property type="entry name" value="CAP_sf"/>
</dbReference>